<gene>
    <name evidence="1" type="ORF">SAMN05216231_3403</name>
</gene>
<protein>
    <submittedName>
        <fullName evidence="1">Uncharacterized protein</fullName>
    </submittedName>
</protein>
<proteinExistence type="predicted"/>
<dbReference type="STRING" id="553311.SAMN05216231_3403"/>
<dbReference type="Proteomes" id="UP000199444">
    <property type="component" value="Unassembled WGS sequence"/>
</dbReference>
<name>A0A1H1FT10_9BACI</name>
<dbReference type="AlphaFoldDB" id="A0A1H1FT10"/>
<dbReference type="InterPro" id="IPR048146">
    <property type="entry name" value="RAxF_45-like"/>
</dbReference>
<evidence type="ECO:0000313" key="1">
    <source>
        <dbReference type="EMBL" id="SDR04152.1"/>
    </source>
</evidence>
<sequence length="37" mass="4317">MNFTGSGIAKFKEYLWMRYAIFSDVSLQGIRMSFFSS</sequence>
<dbReference type="EMBL" id="FNKD01000004">
    <property type="protein sequence ID" value="SDR04152.1"/>
    <property type="molecule type" value="Genomic_DNA"/>
</dbReference>
<accession>A0A1H1FT10</accession>
<dbReference type="NCBIfam" id="NF041642">
    <property type="entry name" value="RAxF_45"/>
    <property type="match status" value="1"/>
</dbReference>
<dbReference type="RefSeq" id="WP_302846755.1">
    <property type="nucleotide sequence ID" value="NZ_FNKD01000004.1"/>
</dbReference>
<keyword evidence="2" id="KW-1185">Reference proteome</keyword>
<evidence type="ECO:0000313" key="2">
    <source>
        <dbReference type="Proteomes" id="UP000199444"/>
    </source>
</evidence>
<organism evidence="1 2">
    <name type="scientific">Virgibacillus salinus</name>
    <dbReference type="NCBI Taxonomy" id="553311"/>
    <lineage>
        <taxon>Bacteria</taxon>
        <taxon>Bacillati</taxon>
        <taxon>Bacillota</taxon>
        <taxon>Bacilli</taxon>
        <taxon>Bacillales</taxon>
        <taxon>Bacillaceae</taxon>
        <taxon>Virgibacillus</taxon>
    </lineage>
</organism>
<reference evidence="1 2" key="1">
    <citation type="submission" date="2016-10" db="EMBL/GenBank/DDBJ databases">
        <authorList>
            <person name="de Groot N.N."/>
        </authorList>
    </citation>
    <scope>NUCLEOTIDE SEQUENCE [LARGE SCALE GENOMIC DNA]</scope>
    <source>
        <strain evidence="1 2">CGMCC 1.10449</strain>
    </source>
</reference>